<dbReference type="EMBL" id="QLNQ01000025">
    <property type="protein sequence ID" value="RCK62398.1"/>
    <property type="molecule type" value="Genomic_DNA"/>
</dbReference>
<dbReference type="AlphaFoldDB" id="A0A367Y996"/>
<dbReference type="Proteomes" id="UP000253472">
    <property type="component" value="Unassembled WGS sequence"/>
</dbReference>
<name>A0A367Y996_9ASCO</name>
<dbReference type="OrthoDB" id="2504340at2759"/>
<reference evidence="1 2" key="1">
    <citation type="submission" date="2018-06" db="EMBL/GenBank/DDBJ databases">
        <title>Whole genome sequencing of Candida tropicalis (genome annotated by CSBL at Korea University).</title>
        <authorList>
            <person name="Ahn J."/>
        </authorList>
    </citation>
    <scope>NUCLEOTIDE SEQUENCE [LARGE SCALE GENOMIC DNA]</scope>
    <source>
        <strain evidence="1 2">ATCC 20962</strain>
    </source>
</reference>
<accession>A0A367Y996</accession>
<dbReference type="STRING" id="5486.A0A367Y996"/>
<proteinExistence type="predicted"/>
<keyword evidence="2" id="KW-1185">Reference proteome</keyword>
<dbReference type="InterPro" id="IPR027408">
    <property type="entry name" value="PNPase/RNase_PH_dom_sf"/>
</dbReference>
<comment type="caution">
    <text evidence="1">The sequence shown here is derived from an EMBL/GenBank/DDBJ whole genome shotgun (WGS) entry which is preliminary data.</text>
</comment>
<evidence type="ECO:0000313" key="1">
    <source>
        <dbReference type="EMBL" id="RCK62398.1"/>
    </source>
</evidence>
<organism evidence="1 2">
    <name type="scientific">Candida viswanathii</name>
    <dbReference type="NCBI Taxonomy" id="5486"/>
    <lineage>
        <taxon>Eukaryota</taxon>
        <taxon>Fungi</taxon>
        <taxon>Dikarya</taxon>
        <taxon>Ascomycota</taxon>
        <taxon>Saccharomycotina</taxon>
        <taxon>Pichiomycetes</taxon>
        <taxon>Debaryomycetaceae</taxon>
        <taxon>Candida/Lodderomyces clade</taxon>
        <taxon>Candida</taxon>
    </lineage>
</organism>
<dbReference type="Gene3D" id="3.30.230.70">
    <property type="entry name" value="GHMP Kinase, N-terminal domain"/>
    <property type="match status" value="1"/>
</dbReference>
<protein>
    <submittedName>
        <fullName evidence="1">Uncharacterized protein</fullName>
    </submittedName>
</protein>
<sequence length="108" mass="11798">MVCCCSLALVDSGIEMRDIVSSGQVRCTKSGKVLVNPGAVRDDEDEEEEGVDALVSFMNLKNDEIVGRGILTMPEPLDESKMESLIDECNLMSKIIRANINSYLVNSV</sequence>
<evidence type="ECO:0000313" key="2">
    <source>
        <dbReference type="Proteomes" id="UP000253472"/>
    </source>
</evidence>
<gene>
    <name evidence="1" type="ORF">Cantr_08945</name>
</gene>